<reference evidence="2" key="1">
    <citation type="journal article" date="2020" name="Nature">
        <title>Giant virus diversity and host interactions through global metagenomics.</title>
        <authorList>
            <person name="Schulz F."/>
            <person name="Roux S."/>
            <person name="Paez-Espino D."/>
            <person name="Jungbluth S."/>
            <person name="Walsh D.A."/>
            <person name="Denef V.J."/>
            <person name="McMahon K.D."/>
            <person name="Konstantinidis K.T."/>
            <person name="Eloe-Fadrosh E.A."/>
            <person name="Kyrpides N.C."/>
            <person name="Woyke T."/>
        </authorList>
    </citation>
    <scope>NUCLEOTIDE SEQUENCE</scope>
    <source>
        <strain evidence="2">GVMAG-M-3300023184-68</strain>
    </source>
</reference>
<proteinExistence type="predicted"/>
<name>A0A6C0IBX5_9ZZZZ</name>
<feature type="region of interest" description="Disordered" evidence="1">
    <location>
        <begin position="1"/>
        <end position="21"/>
    </location>
</feature>
<dbReference type="EMBL" id="MN740153">
    <property type="protein sequence ID" value="QHT90332.1"/>
    <property type="molecule type" value="Genomic_DNA"/>
</dbReference>
<dbReference type="AlphaFoldDB" id="A0A6C0IBX5"/>
<evidence type="ECO:0000313" key="2">
    <source>
        <dbReference type="EMBL" id="QHT90332.1"/>
    </source>
</evidence>
<feature type="region of interest" description="Disordered" evidence="1">
    <location>
        <begin position="283"/>
        <end position="329"/>
    </location>
</feature>
<evidence type="ECO:0000256" key="1">
    <source>
        <dbReference type="SAM" id="MobiDB-lite"/>
    </source>
</evidence>
<protein>
    <submittedName>
        <fullName evidence="2">Uncharacterized protein</fullName>
    </submittedName>
</protein>
<sequence>MKINRTHRTNKQRNRKTKKGGKWYEMLRRKKTSEDPLAYQILTEKRTNLPIDDGKRFAELPKIDLHDYPVNPDEDDDHDMLRVDKYDDEDETWRDVEDQLPTENLIKKEGSEICTEQANNCDLSKIPVPDEKSCTWIGEGALYGMLSIANKSEVTNGTELVTIKKDDKKPPMGTFNCDLLKSKIEEKFSNFYTYKNCQRFKQITSFKMYGHFFKRNHLSLVSLAFRLFTNLQTITLGIDPESFKLKEGELECLEKQNNIQFIIQDGKYGIELVATRGELTDKGQGAERTELLSPKQASLAEDFGQKLGGKKRKTHKNRKKTNKNKSCKK</sequence>
<accession>A0A6C0IBX5</accession>
<organism evidence="2">
    <name type="scientific">viral metagenome</name>
    <dbReference type="NCBI Taxonomy" id="1070528"/>
    <lineage>
        <taxon>unclassified sequences</taxon>
        <taxon>metagenomes</taxon>
        <taxon>organismal metagenomes</taxon>
    </lineage>
</organism>
<feature type="compositionally biased region" description="Basic residues" evidence="1">
    <location>
        <begin position="308"/>
        <end position="329"/>
    </location>
</feature>